<dbReference type="Proteomes" id="UP000703269">
    <property type="component" value="Unassembled WGS sequence"/>
</dbReference>
<accession>A0A9P3FW17</accession>
<keyword evidence="4" id="KW-0479">Metal-binding</keyword>
<organism evidence="10 11">
    <name type="scientific">Phanerochaete sordida</name>
    <dbReference type="NCBI Taxonomy" id="48140"/>
    <lineage>
        <taxon>Eukaryota</taxon>
        <taxon>Fungi</taxon>
        <taxon>Dikarya</taxon>
        <taxon>Basidiomycota</taxon>
        <taxon>Agaricomycotina</taxon>
        <taxon>Agaricomycetes</taxon>
        <taxon>Polyporales</taxon>
        <taxon>Phanerochaetaceae</taxon>
        <taxon>Phanerochaete</taxon>
    </lineage>
</organism>
<dbReference type="GO" id="GO:0020037">
    <property type="term" value="F:heme binding"/>
    <property type="evidence" value="ECO:0007669"/>
    <property type="project" value="InterPro"/>
</dbReference>
<dbReference type="InterPro" id="IPR011008">
    <property type="entry name" value="Dimeric_a/b-barrel"/>
</dbReference>
<dbReference type="OrthoDB" id="3207336at2759"/>
<evidence type="ECO:0000256" key="1">
    <source>
        <dbReference type="ARBA" id="ARBA00001970"/>
    </source>
</evidence>
<dbReference type="PROSITE" id="PS51404">
    <property type="entry name" value="DYP_PEROXIDASE"/>
    <property type="match status" value="1"/>
</dbReference>
<dbReference type="PANTHER" id="PTHR30521:SF4">
    <property type="entry name" value="DEFERROCHELATASE"/>
    <property type="match status" value="1"/>
</dbReference>
<protein>
    <submittedName>
        <fullName evidence="10">DyP-type peroxidase</fullName>
    </submittedName>
</protein>
<gene>
    <name evidence="10" type="ORF">PsYK624_002180</name>
</gene>
<feature type="compositionally biased region" description="Basic and acidic residues" evidence="8">
    <location>
        <begin position="447"/>
        <end position="460"/>
    </location>
</feature>
<keyword evidence="11" id="KW-1185">Reference proteome</keyword>
<dbReference type="AlphaFoldDB" id="A0A9P3FW17"/>
<dbReference type="GO" id="GO:0046872">
    <property type="term" value="F:metal ion binding"/>
    <property type="evidence" value="ECO:0007669"/>
    <property type="project" value="UniProtKB-KW"/>
</dbReference>
<keyword evidence="3" id="KW-0349">Heme</keyword>
<evidence type="ECO:0000256" key="5">
    <source>
        <dbReference type="ARBA" id="ARBA00023002"/>
    </source>
</evidence>
<reference evidence="10 11" key="1">
    <citation type="submission" date="2021-08" db="EMBL/GenBank/DDBJ databases">
        <title>Draft Genome Sequence of Phanerochaete sordida strain YK-624.</title>
        <authorList>
            <person name="Mori T."/>
            <person name="Dohra H."/>
            <person name="Suzuki T."/>
            <person name="Kawagishi H."/>
            <person name="Hirai H."/>
        </authorList>
    </citation>
    <scope>NUCLEOTIDE SEQUENCE [LARGE SCALE GENOMIC DNA]</scope>
    <source>
        <strain evidence="10 11">YK-624</strain>
    </source>
</reference>
<dbReference type="GO" id="GO:0005829">
    <property type="term" value="C:cytosol"/>
    <property type="evidence" value="ECO:0007669"/>
    <property type="project" value="TreeGrafter"/>
</dbReference>
<sequence length="605" mass="67214">MDVAMTEPLDQRNLQSLSGRSIVPLVPASITRRPEHVAALSLDVQQRLSTESELAPQDGDLPDLENVQGDVIYLFPKKYESFIFFRVKDVRQFKTALNEFKPSSSLDVLRFLHRLGDAKRHARGQRIDIIPVTFYQIAFTRMGMNYMGEKEATGDVRFDQRAMRDDKDYLGDQMEWDAAFNKPNPDPQHGSANRDEGALHGVITTAGSDPVSCAQATEAALKLFGMSIDVILTLEGTIRPAPWAGHEHFGYKDGISQPSLRQLSDPYPGQVQVDPGVIIHGYKGDPLVDDPYATHKRPAWARDGTIMVFRKLQQFVPEFDDYLNRNGKRWKEFSPNGAADDLTDKEGTELWGARMIGRWKSGAPVQLCPVRDSAKVAADPEQNNNFDYHIRDNPKVSPTALTGLYCPFNSHTRKTVPRSLDPYIQQRYLESGMITRAGLPYGPEVTDQERASNETSKDPSKERGLLFISYQSSLDQGFVRQTATFANNDFFPMISMAPTRQGQDTVIGGPPPPKSASAYTEVQFVGTPDSALPRTGDQVNWTLTSRTTGERISVSGFAGVKPPGADNPPGIPQEFFVTSHGGEYFFVPPIKTLKSWANDGRVAAL</sequence>
<dbReference type="InterPro" id="IPR049509">
    <property type="entry name" value="DyP_N"/>
</dbReference>
<evidence type="ECO:0000256" key="2">
    <source>
        <dbReference type="ARBA" id="ARBA00022559"/>
    </source>
</evidence>
<dbReference type="SUPFAM" id="SSF54909">
    <property type="entry name" value="Dimeric alpha+beta barrel"/>
    <property type="match status" value="1"/>
</dbReference>
<dbReference type="NCBIfam" id="TIGR01413">
    <property type="entry name" value="Dyp_perox_fam"/>
    <property type="match status" value="1"/>
</dbReference>
<comment type="similarity">
    <text evidence="7">Belongs to the DyP-type peroxidase family.</text>
</comment>
<evidence type="ECO:0000313" key="10">
    <source>
        <dbReference type="EMBL" id="GJE84142.1"/>
    </source>
</evidence>
<evidence type="ECO:0000256" key="7">
    <source>
        <dbReference type="ARBA" id="ARBA00025737"/>
    </source>
</evidence>
<feature type="region of interest" description="Disordered" evidence="8">
    <location>
        <begin position="441"/>
        <end position="460"/>
    </location>
</feature>
<keyword evidence="2 10" id="KW-0575">Peroxidase</keyword>
<name>A0A9P3FW17_9APHY</name>
<proteinExistence type="inferred from homology"/>
<keyword evidence="6" id="KW-0408">Iron</keyword>
<feature type="domain" description="DyP dimeric alpha+beta barrel" evidence="9">
    <location>
        <begin position="66"/>
        <end position="240"/>
    </location>
</feature>
<dbReference type="PANTHER" id="PTHR30521">
    <property type="entry name" value="DEFERROCHELATASE/PEROXIDASE"/>
    <property type="match status" value="1"/>
</dbReference>
<evidence type="ECO:0000313" key="11">
    <source>
        <dbReference type="Proteomes" id="UP000703269"/>
    </source>
</evidence>
<evidence type="ECO:0000256" key="8">
    <source>
        <dbReference type="SAM" id="MobiDB-lite"/>
    </source>
</evidence>
<keyword evidence="5" id="KW-0560">Oxidoreductase</keyword>
<dbReference type="InterPro" id="IPR006314">
    <property type="entry name" value="Dyp_peroxidase"/>
</dbReference>
<evidence type="ECO:0000259" key="9">
    <source>
        <dbReference type="Pfam" id="PF21105"/>
    </source>
</evidence>
<evidence type="ECO:0000256" key="3">
    <source>
        <dbReference type="ARBA" id="ARBA00022617"/>
    </source>
</evidence>
<dbReference type="Pfam" id="PF21105">
    <property type="entry name" value="DyP_N"/>
    <property type="match status" value="1"/>
</dbReference>
<comment type="caution">
    <text evidence="10">The sequence shown here is derived from an EMBL/GenBank/DDBJ whole genome shotgun (WGS) entry which is preliminary data.</text>
</comment>
<comment type="cofactor">
    <cofactor evidence="1">
        <name>heme b</name>
        <dbReference type="ChEBI" id="CHEBI:60344"/>
    </cofactor>
</comment>
<evidence type="ECO:0000256" key="6">
    <source>
        <dbReference type="ARBA" id="ARBA00023004"/>
    </source>
</evidence>
<dbReference type="GO" id="GO:0004601">
    <property type="term" value="F:peroxidase activity"/>
    <property type="evidence" value="ECO:0007669"/>
    <property type="project" value="UniProtKB-KW"/>
</dbReference>
<evidence type="ECO:0000256" key="4">
    <source>
        <dbReference type="ARBA" id="ARBA00022723"/>
    </source>
</evidence>
<dbReference type="EMBL" id="BPQB01000001">
    <property type="protein sequence ID" value="GJE84142.1"/>
    <property type="molecule type" value="Genomic_DNA"/>
</dbReference>